<feature type="domain" description="C2H2-type" evidence="3">
    <location>
        <begin position="1"/>
        <end position="29"/>
    </location>
</feature>
<keyword evidence="1" id="KW-0540">Nuclease</keyword>
<dbReference type="EMBL" id="CP031148">
    <property type="protein sequence ID" value="AXG09642.1"/>
    <property type="molecule type" value="Genomic_DNA"/>
</dbReference>
<gene>
    <name evidence="4" type="ORF">DU484_07025</name>
</gene>
<dbReference type="PROSITE" id="PS00028">
    <property type="entry name" value="ZINC_FINGER_C2H2_1"/>
    <property type="match status" value="1"/>
</dbReference>
<dbReference type="SMART" id="SM00507">
    <property type="entry name" value="HNHc"/>
    <property type="match status" value="1"/>
</dbReference>
<protein>
    <submittedName>
        <fullName evidence="4">HNH endonuclease</fullName>
    </submittedName>
</protein>
<dbReference type="PANTHER" id="PTHR41286:SF1">
    <property type="entry name" value="HNH NUCLEASE YAJD-RELATED"/>
    <property type="match status" value="1"/>
</dbReference>
<dbReference type="GO" id="GO:0004519">
    <property type="term" value="F:endonuclease activity"/>
    <property type="evidence" value="ECO:0007669"/>
    <property type="project" value="UniProtKB-KW"/>
</dbReference>
<evidence type="ECO:0000313" key="5">
    <source>
        <dbReference type="Proteomes" id="UP000252985"/>
    </source>
</evidence>
<dbReference type="Proteomes" id="UP000252985">
    <property type="component" value="Chromosome"/>
</dbReference>
<evidence type="ECO:0000256" key="1">
    <source>
        <dbReference type="ARBA" id="ARBA00022722"/>
    </source>
</evidence>
<keyword evidence="2" id="KW-0378">Hydrolase</keyword>
<dbReference type="PROSITE" id="PS50157">
    <property type="entry name" value="ZINC_FINGER_C2H2_2"/>
    <property type="match status" value="1"/>
</dbReference>
<dbReference type="GO" id="GO:0008270">
    <property type="term" value="F:zinc ion binding"/>
    <property type="evidence" value="ECO:0007669"/>
    <property type="project" value="InterPro"/>
</dbReference>
<keyword evidence="4" id="KW-0255">Endonuclease</keyword>
<name>A0A345EBS0_9EURY</name>
<dbReference type="PANTHER" id="PTHR41286">
    <property type="entry name" value="HNH NUCLEASE YAJD-RELATED"/>
    <property type="match status" value="1"/>
</dbReference>
<dbReference type="GO" id="GO:0016787">
    <property type="term" value="F:hydrolase activity"/>
    <property type="evidence" value="ECO:0007669"/>
    <property type="project" value="UniProtKB-KW"/>
</dbReference>
<dbReference type="GO" id="GO:0003676">
    <property type="term" value="F:nucleic acid binding"/>
    <property type="evidence" value="ECO:0007669"/>
    <property type="project" value="InterPro"/>
</dbReference>
<dbReference type="InterPro" id="IPR003615">
    <property type="entry name" value="HNH_nuc"/>
</dbReference>
<dbReference type="Pfam" id="PF01844">
    <property type="entry name" value="HNH"/>
    <property type="match status" value="1"/>
</dbReference>
<dbReference type="Gene3D" id="1.10.30.50">
    <property type="match status" value="1"/>
</dbReference>
<evidence type="ECO:0000256" key="2">
    <source>
        <dbReference type="ARBA" id="ARBA00022801"/>
    </source>
</evidence>
<organism evidence="4 5">
    <name type="scientific">Haloplanus rubicundus</name>
    <dbReference type="NCBI Taxonomy" id="1547898"/>
    <lineage>
        <taxon>Archaea</taxon>
        <taxon>Methanobacteriati</taxon>
        <taxon>Methanobacteriota</taxon>
        <taxon>Stenosarchaea group</taxon>
        <taxon>Halobacteria</taxon>
        <taxon>Halobacteriales</taxon>
        <taxon>Haloferacaceae</taxon>
        <taxon>Haloplanus</taxon>
    </lineage>
</organism>
<sequence>MDCPSCDKTLASERGMRQHHAMAHDTPLPNRTCVDCGSEFHDPKSRRKYCSSCDPNVGRNNGNWSDAKETAVCRTCGTSFEYYPSEKDGVYCKKCILAADGLLPDNPAERNRIETQCTYCGTVMSVVPSRIDNSNQGVFCTRTCHGAWLSKHVVGPNHHQWEGGTIDYGGSWWRVRRRALTRDNYRCQQCGRPREELGRNPDVHHIERVRDFEDPREAHTLSNVISLCRSCHQHVEAGNIPSPSRNSEG</sequence>
<dbReference type="GO" id="GO:0005829">
    <property type="term" value="C:cytosol"/>
    <property type="evidence" value="ECO:0007669"/>
    <property type="project" value="TreeGrafter"/>
</dbReference>
<evidence type="ECO:0000313" key="4">
    <source>
        <dbReference type="EMBL" id="AXG09642.1"/>
    </source>
</evidence>
<dbReference type="AlphaFoldDB" id="A0A345EBS0"/>
<proteinExistence type="predicted"/>
<accession>A0A345EBS0</accession>
<dbReference type="InterPro" id="IPR002711">
    <property type="entry name" value="HNH"/>
</dbReference>
<dbReference type="KEGG" id="haq:DU484_07025"/>
<evidence type="ECO:0000259" key="3">
    <source>
        <dbReference type="PROSITE" id="PS50157"/>
    </source>
</evidence>
<dbReference type="InterPro" id="IPR013087">
    <property type="entry name" value="Znf_C2H2_type"/>
</dbReference>
<dbReference type="CDD" id="cd00085">
    <property type="entry name" value="HNHc"/>
    <property type="match status" value="1"/>
</dbReference>
<reference evidence="4 5" key="1">
    <citation type="submission" date="2018-07" db="EMBL/GenBank/DDBJ databases">
        <title>Genome sequences of Haloplanus sp. CBA1112.</title>
        <authorList>
            <person name="Kim Y.B."/>
            <person name="Roh S.W."/>
        </authorList>
    </citation>
    <scope>NUCLEOTIDE SEQUENCE [LARGE SCALE GENOMIC DNA]</scope>
    <source>
        <strain evidence="4 5">CBA1112</strain>
    </source>
</reference>